<evidence type="ECO:0000313" key="2">
    <source>
        <dbReference type="EMBL" id="MDA7088003.1"/>
    </source>
</evidence>
<name>A0ABT4XIP3_9PSED</name>
<gene>
    <name evidence="2" type="ORF">PH586_16555</name>
</gene>
<dbReference type="Gene3D" id="2.60.40.1820">
    <property type="match status" value="1"/>
</dbReference>
<feature type="domain" description="Water stress and hypersensitive response" evidence="1">
    <location>
        <begin position="37"/>
        <end position="157"/>
    </location>
</feature>
<keyword evidence="3" id="KW-1185">Reference proteome</keyword>
<dbReference type="InterPro" id="IPR013990">
    <property type="entry name" value="WHy-dom"/>
</dbReference>
<dbReference type="SUPFAM" id="SSF117070">
    <property type="entry name" value="LEA14-like"/>
    <property type="match status" value="1"/>
</dbReference>
<dbReference type="EMBL" id="JAQJZJ010000008">
    <property type="protein sequence ID" value="MDA7088003.1"/>
    <property type="molecule type" value="Genomic_DNA"/>
</dbReference>
<proteinExistence type="predicted"/>
<protein>
    <submittedName>
        <fullName evidence="2">LEA type 2 family protein</fullName>
    </submittedName>
</protein>
<organism evidence="2 3">
    <name type="scientific">Pseudomonas aestuarii</name>
    <dbReference type="NCBI Taxonomy" id="3018340"/>
    <lineage>
        <taxon>Bacteria</taxon>
        <taxon>Pseudomonadati</taxon>
        <taxon>Pseudomonadota</taxon>
        <taxon>Gammaproteobacteria</taxon>
        <taxon>Pseudomonadales</taxon>
        <taxon>Pseudomonadaceae</taxon>
        <taxon>Pseudomonas</taxon>
    </lineage>
</organism>
<dbReference type="PROSITE" id="PS51257">
    <property type="entry name" value="PROKAR_LIPOPROTEIN"/>
    <property type="match status" value="1"/>
</dbReference>
<dbReference type="SMART" id="SM00769">
    <property type="entry name" value="WHy"/>
    <property type="match status" value="1"/>
</dbReference>
<comment type="caution">
    <text evidence="2">The sequence shown here is derived from an EMBL/GenBank/DDBJ whole genome shotgun (WGS) entry which is preliminary data.</text>
</comment>
<reference evidence="2 3" key="1">
    <citation type="submission" date="2023-01" db="EMBL/GenBank/DDBJ databases">
        <title>Pseudomonas SA3-5T sp. nov., isolated from tidal flat sediment.</title>
        <authorList>
            <person name="Kim H.S."/>
            <person name="Kim J.-S."/>
            <person name="Suh M.K."/>
            <person name="Eom M.K."/>
            <person name="Lee J.-S."/>
        </authorList>
    </citation>
    <scope>NUCLEOTIDE SEQUENCE [LARGE SCALE GENOMIC DNA]</scope>
    <source>
        <strain evidence="2 3">SA3-5</strain>
    </source>
</reference>
<sequence length="166" mass="17816">MQSPRPLSSSLLRLLVCCLLLGLSACSSLGPRDPLHIDLVGLEPLPGEGLEMRFAVKLRIQNPNDDAIDYNGVALQLDINQQPLASGVSNQSGRVPRFGETVLSVPVSISAYSVMRQAWGVSGYKPGQDLPYALRGKLAGGLFGTMRFRDSGTLNWPEPASAPMQP</sequence>
<dbReference type="InterPro" id="IPR004864">
    <property type="entry name" value="LEA_2"/>
</dbReference>
<dbReference type="Proteomes" id="UP001212042">
    <property type="component" value="Unassembled WGS sequence"/>
</dbReference>
<evidence type="ECO:0000313" key="3">
    <source>
        <dbReference type="Proteomes" id="UP001212042"/>
    </source>
</evidence>
<accession>A0ABT4XIP3</accession>
<evidence type="ECO:0000259" key="1">
    <source>
        <dbReference type="SMART" id="SM00769"/>
    </source>
</evidence>
<dbReference type="Pfam" id="PF03168">
    <property type="entry name" value="LEA_2"/>
    <property type="match status" value="1"/>
</dbReference>
<dbReference type="RefSeq" id="WP_271348872.1">
    <property type="nucleotide sequence ID" value="NZ_JAQJZJ010000008.1"/>
</dbReference>